<feature type="chain" id="PRO_5012122918" evidence="1">
    <location>
        <begin position="25"/>
        <end position="243"/>
    </location>
</feature>
<dbReference type="VEuPathDB" id="MicrosporidiaDB:HERIO_2217"/>
<reference evidence="2 3" key="1">
    <citation type="journal article" date="2017" name="Environ. Microbiol.">
        <title>Decay of the glycolytic pathway and adaptation to intranuclear parasitism within Enterocytozoonidae microsporidia.</title>
        <authorList>
            <person name="Wiredu Boakye D."/>
            <person name="Jaroenlak P."/>
            <person name="Prachumwat A."/>
            <person name="Williams T.A."/>
            <person name="Bateman K.S."/>
            <person name="Itsathitphaisarn O."/>
            <person name="Sritunyalucksana K."/>
            <person name="Paszkiewicz K.H."/>
            <person name="Moore K.A."/>
            <person name="Stentiford G.D."/>
            <person name="Williams B.A."/>
        </authorList>
    </citation>
    <scope>NUCLEOTIDE SEQUENCE [LARGE SCALE GENOMIC DNA]</scope>
    <source>
        <strain evidence="3">canceri</strain>
    </source>
</reference>
<evidence type="ECO:0000313" key="3">
    <source>
        <dbReference type="Proteomes" id="UP000192501"/>
    </source>
</evidence>
<protein>
    <submittedName>
        <fullName evidence="2">Uncharacterized protein</fullName>
    </submittedName>
</protein>
<name>A0A1X0Q5B0_9MICR</name>
<dbReference type="Proteomes" id="UP000192501">
    <property type="component" value="Unassembled WGS sequence"/>
</dbReference>
<comment type="caution">
    <text evidence="2">The sequence shown here is derived from an EMBL/GenBank/DDBJ whole genome shotgun (WGS) entry which is preliminary data.</text>
</comment>
<gene>
    <name evidence="2" type="ORF">A0H76_3003</name>
</gene>
<dbReference type="VEuPathDB" id="MicrosporidiaDB:A0H76_3003"/>
<organism evidence="2 3">
    <name type="scientific">Hepatospora eriocheir</name>
    <dbReference type="NCBI Taxonomy" id="1081669"/>
    <lineage>
        <taxon>Eukaryota</taxon>
        <taxon>Fungi</taxon>
        <taxon>Fungi incertae sedis</taxon>
        <taxon>Microsporidia</taxon>
        <taxon>Hepatosporidae</taxon>
        <taxon>Hepatospora</taxon>
    </lineage>
</organism>
<sequence length="243" mass="28755">MRSMLMSVLSNVMFLLSNNTFVIGRVRCEDTISREEVSVLIEESNSLFKNFQVCFLKEVLENIKENNEKFFAKKKGLKVCLAKLNKIKFDDENYKRNIIDFLNELFGVVNNDKHFICSELLEKDEIDFLESVDSHSLEIAEKMFSEYKYGIVQTLSDDKERKRSLIIKKKIFDLYAAVLKQLKFLEHDNKYKKYNKIREERNKYSLESNSDSNSEWFRNCLKNNPGLSKDDFPIVEKLMEMNN</sequence>
<evidence type="ECO:0000313" key="2">
    <source>
        <dbReference type="EMBL" id="ORD92793.1"/>
    </source>
</evidence>
<evidence type="ECO:0000256" key="1">
    <source>
        <dbReference type="SAM" id="SignalP"/>
    </source>
</evidence>
<keyword evidence="1" id="KW-0732">Signal</keyword>
<dbReference type="EMBL" id="LTAI01002279">
    <property type="protein sequence ID" value="ORD92793.1"/>
    <property type="molecule type" value="Genomic_DNA"/>
</dbReference>
<feature type="signal peptide" evidence="1">
    <location>
        <begin position="1"/>
        <end position="24"/>
    </location>
</feature>
<accession>A0A1X0Q5B0</accession>
<feature type="non-terminal residue" evidence="2">
    <location>
        <position position="243"/>
    </location>
</feature>
<proteinExistence type="predicted"/>
<dbReference type="AlphaFoldDB" id="A0A1X0Q5B0"/>